<proteinExistence type="predicted"/>
<comment type="caution">
    <text evidence="2">The sequence shown here is derived from an EMBL/GenBank/DDBJ whole genome shotgun (WGS) entry which is preliminary data.</text>
</comment>
<dbReference type="AlphaFoldDB" id="A0AAE0NA26"/>
<keyword evidence="3" id="KW-1185">Reference proteome</keyword>
<evidence type="ECO:0000313" key="2">
    <source>
        <dbReference type="EMBL" id="KAK3375613.1"/>
    </source>
</evidence>
<feature type="transmembrane region" description="Helical" evidence="1">
    <location>
        <begin position="39"/>
        <end position="58"/>
    </location>
</feature>
<evidence type="ECO:0000256" key="1">
    <source>
        <dbReference type="SAM" id="Phobius"/>
    </source>
</evidence>
<accession>A0AAE0NA26</accession>
<reference evidence="2" key="1">
    <citation type="journal article" date="2023" name="Mol. Phylogenet. Evol.">
        <title>Genome-scale phylogeny and comparative genomics of the fungal order Sordariales.</title>
        <authorList>
            <person name="Hensen N."/>
            <person name="Bonometti L."/>
            <person name="Westerberg I."/>
            <person name="Brannstrom I.O."/>
            <person name="Guillou S."/>
            <person name="Cros-Aarteil S."/>
            <person name="Calhoun S."/>
            <person name="Haridas S."/>
            <person name="Kuo A."/>
            <person name="Mondo S."/>
            <person name="Pangilinan J."/>
            <person name="Riley R."/>
            <person name="LaButti K."/>
            <person name="Andreopoulos B."/>
            <person name="Lipzen A."/>
            <person name="Chen C."/>
            <person name="Yan M."/>
            <person name="Daum C."/>
            <person name="Ng V."/>
            <person name="Clum A."/>
            <person name="Steindorff A."/>
            <person name="Ohm R.A."/>
            <person name="Martin F."/>
            <person name="Silar P."/>
            <person name="Natvig D.O."/>
            <person name="Lalanne C."/>
            <person name="Gautier V."/>
            <person name="Ament-Velasquez S.L."/>
            <person name="Kruys A."/>
            <person name="Hutchinson M.I."/>
            <person name="Powell A.J."/>
            <person name="Barry K."/>
            <person name="Miller A.N."/>
            <person name="Grigoriev I.V."/>
            <person name="Debuchy R."/>
            <person name="Gladieux P."/>
            <person name="Hiltunen Thoren M."/>
            <person name="Johannesson H."/>
        </authorList>
    </citation>
    <scope>NUCLEOTIDE SEQUENCE</scope>
    <source>
        <strain evidence="2">CBS 958.72</strain>
    </source>
</reference>
<sequence length="205" mass="22872">MFKNRPPHSTPPCWPFYMSCHIWAAAAHAATIASMASCLFWPGVGGVLFFVFSFSCLLPMGGYRRPHTTTHNFCTTLFVYPLRSHDTFNYIFFFHSFHALPLIRSTSPGWLCLAYFCRLPFSSCTFIQLCLGSLLDSESGCGLADRCPPRMGILDGRLSKKSPTYTILYSVSSVAFIQTCPATCLLFIAFTQTCPAMCLPFVSFT</sequence>
<dbReference type="Proteomes" id="UP001287356">
    <property type="component" value="Unassembled WGS sequence"/>
</dbReference>
<reference evidence="2" key="2">
    <citation type="submission" date="2023-06" db="EMBL/GenBank/DDBJ databases">
        <authorList>
            <consortium name="Lawrence Berkeley National Laboratory"/>
            <person name="Haridas S."/>
            <person name="Hensen N."/>
            <person name="Bonometti L."/>
            <person name="Westerberg I."/>
            <person name="Brannstrom I.O."/>
            <person name="Guillou S."/>
            <person name="Cros-Aarteil S."/>
            <person name="Calhoun S."/>
            <person name="Kuo A."/>
            <person name="Mondo S."/>
            <person name="Pangilinan J."/>
            <person name="Riley R."/>
            <person name="Labutti K."/>
            <person name="Andreopoulos B."/>
            <person name="Lipzen A."/>
            <person name="Chen C."/>
            <person name="Yanf M."/>
            <person name="Daum C."/>
            <person name="Ng V."/>
            <person name="Clum A."/>
            <person name="Steindorff A."/>
            <person name="Ohm R."/>
            <person name="Martin F."/>
            <person name="Silar P."/>
            <person name="Natvig D."/>
            <person name="Lalanne C."/>
            <person name="Gautier V."/>
            <person name="Ament-Velasquez S.L."/>
            <person name="Kruys A."/>
            <person name="Hutchinson M.I."/>
            <person name="Powell A.J."/>
            <person name="Barry K."/>
            <person name="Miller A.N."/>
            <person name="Grigoriev I.V."/>
            <person name="Debuchy R."/>
            <person name="Gladieux P."/>
            <person name="Thoren M.H."/>
            <person name="Johannesson H."/>
        </authorList>
    </citation>
    <scope>NUCLEOTIDE SEQUENCE</scope>
    <source>
        <strain evidence="2">CBS 958.72</strain>
    </source>
</reference>
<feature type="transmembrane region" description="Helical" evidence="1">
    <location>
        <begin position="167"/>
        <end position="190"/>
    </location>
</feature>
<name>A0AAE0NA26_9PEZI</name>
<evidence type="ECO:0000313" key="3">
    <source>
        <dbReference type="Proteomes" id="UP001287356"/>
    </source>
</evidence>
<dbReference type="EMBL" id="JAULSN010000003">
    <property type="protein sequence ID" value="KAK3375613.1"/>
    <property type="molecule type" value="Genomic_DNA"/>
</dbReference>
<gene>
    <name evidence="2" type="ORF">B0T24DRAFT_204486</name>
</gene>
<organism evidence="2 3">
    <name type="scientific">Lasiosphaeria ovina</name>
    <dbReference type="NCBI Taxonomy" id="92902"/>
    <lineage>
        <taxon>Eukaryota</taxon>
        <taxon>Fungi</taxon>
        <taxon>Dikarya</taxon>
        <taxon>Ascomycota</taxon>
        <taxon>Pezizomycotina</taxon>
        <taxon>Sordariomycetes</taxon>
        <taxon>Sordariomycetidae</taxon>
        <taxon>Sordariales</taxon>
        <taxon>Lasiosphaeriaceae</taxon>
        <taxon>Lasiosphaeria</taxon>
    </lineage>
</organism>
<keyword evidence="1" id="KW-1133">Transmembrane helix</keyword>
<keyword evidence="1" id="KW-0812">Transmembrane</keyword>
<protein>
    <submittedName>
        <fullName evidence="2">Uncharacterized protein</fullName>
    </submittedName>
</protein>
<keyword evidence="1" id="KW-0472">Membrane</keyword>